<dbReference type="InterPro" id="IPR015947">
    <property type="entry name" value="PUA-like_sf"/>
</dbReference>
<evidence type="ECO:0000256" key="3">
    <source>
        <dbReference type="ARBA" id="ARBA00022694"/>
    </source>
</evidence>
<protein>
    <submittedName>
        <fullName evidence="5">PUA domain containing protein</fullName>
    </submittedName>
</protein>
<dbReference type="RefSeq" id="WP_004592390.1">
    <property type="nucleotide sequence ID" value="NZ_APMM01000037.1"/>
</dbReference>
<dbReference type="EMBL" id="APMM01000037">
    <property type="protein sequence ID" value="ENN95907.1"/>
    <property type="molecule type" value="Genomic_DNA"/>
</dbReference>
<dbReference type="UniPathway" id="UPA00393"/>
<dbReference type="STRING" id="1069083.GCA_000371805_01314"/>
<reference evidence="5 6" key="1">
    <citation type="journal article" date="2013" name="Genome Announc.">
        <title>Draft Genome Sequence of a Highly Flagellated, Fast-Swimming Archaeon, Methanocaldococcus villosus Strain KIN24-T80 (DSM 22612).</title>
        <authorList>
            <person name="Thennarasu S."/>
            <person name="Polireddy D."/>
            <person name="Antony A."/>
            <person name="Yada M.R."/>
            <person name="Algarawi S."/>
            <person name="Sivakumar N."/>
        </authorList>
    </citation>
    <scope>NUCLEOTIDE SEQUENCE [LARGE SCALE GENOMIC DNA]</scope>
    <source>
        <strain evidence="5 6">KIN24-T80</strain>
    </source>
</reference>
<dbReference type="Pfam" id="PF17884">
    <property type="entry name" value="DUF5591"/>
    <property type="match status" value="1"/>
</dbReference>
<keyword evidence="3" id="KW-0819">tRNA processing</keyword>
<evidence type="ECO:0000313" key="6">
    <source>
        <dbReference type="Proteomes" id="UP000053695"/>
    </source>
</evidence>
<evidence type="ECO:0000313" key="5">
    <source>
        <dbReference type="EMBL" id="ENN95907.1"/>
    </source>
</evidence>
<name>N6VXP1_9EURY</name>
<evidence type="ECO:0000256" key="1">
    <source>
        <dbReference type="ARBA" id="ARBA00005030"/>
    </source>
</evidence>
<dbReference type="SUPFAM" id="SSF88697">
    <property type="entry name" value="PUA domain-like"/>
    <property type="match status" value="1"/>
</dbReference>
<comment type="similarity">
    <text evidence="2">Belongs to the archaeosine synthase type 1 family.</text>
</comment>
<dbReference type="PANTHER" id="PTHR46499:SF2">
    <property type="entry name" value="ARCHAEOSINE SYNTHASE"/>
    <property type="match status" value="1"/>
</dbReference>
<dbReference type="InterPro" id="IPR050076">
    <property type="entry name" value="ArchSynthase1/Queuine_TRR"/>
</dbReference>
<proteinExistence type="inferred from homology"/>
<dbReference type="InterPro" id="IPR004521">
    <property type="entry name" value="Uncharacterised_CHP00451"/>
</dbReference>
<dbReference type="InterPro" id="IPR040777">
    <property type="entry name" value="DUF5591"/>
</dbReference>
<evidence type="ECO:0000259" key="4">
    <source>
        <dbReference type="SMART" id="SM00359"/>
    </source>
</evidence>
<dbReference type="OrthoDB" id="115061at2157"/>
<dbReference type="Gene3D" id="2.30.130.10">
    <property type="entry name" value="PUA domain"/>
    <property type="match status" value="1"/>
</dbReference>
<comment type="pathway">
    <text evidence="1">tRNA modification; archaeosine-tRNA biosynthesis.</text>
</comment>
<feature type="domain" description="PUA" evidence="4">
    <location>
        <begin position="449"/>
        <end position="516"/>
    </location>
</feature>
<dbReference type="SMART" id="SM00359">
    <property type="entry name" value="PUA"/>
    <property type="match status" value="1"/>
</dbReference>
<dbReference type="InterPro" id="IPR036511">
    <property type="entry name" value="TGT-like_sf"/>
</dbReference>
<sequence>MLEPIAYDIGRLCKFKDSFTPNLIDIDIKIDDPKMPFDCPLELKDKFKKSFFGEIDYNGERITYQVLNYGKYVDEIELMDVDLYIIADRRIIERKELQIIKDIRGKISPNSGIYVPATLPWEIPLLAYMGVDFFDDSLAQFYASMGYRLTKNRAIKEDSNNLLEKNKEVYKEILSEVRLAIKNGYLRNLVEETSISHPYLWANYLRYKPDNRNIPLVKDNKIIITANIKVPEVEKYLERLNYEPYSNVIVLLPCSAKKPYSKSKSHRRFIEAIKRSKAVVDEIIITSPFFLVPRALENLVNYDIPVTGKWSYEEIEGINKYLKNFINTVEEKFNEYIIIAFLPEHYLEILDIDCIKIESNKLNELTETLKKYKDMTKDLSYKGRKIHYLKELCKFQFGYNFLPDEIRVNNRGQIFYKNIQLCSIGRNSLLVLTLHGGKRLWEILGRRSNYVEVSYNIKPGSLFPPGFVDCNENIGYRDEVVLIKDDEFVGVGRALMSGAEMKKAKHGALVNIRKVV</sequence>
<dbReference type="InterPro" id="IPR036974">
    <property type="entry name" value="PUA_sf"/>
</dbReference>
<dbReference type="PATRIC" id="fig|1069083.5.peg.1047"/>
<dbReference type="GO" id="GO:0002099">
    <property type="term" value="P:tRNA wobble guanine modification"/>
    <property type="evidence" value="ECO:0007669"/>
    <property type="project" value="TreeGrafter"/>
</dbReference>
<gene>
    <name evidence="5" type="ORF">J422_05364</name>
</gene>
<dbReference type="GO" id="GO:0005737">
    <property type="term" value="C:cytoplasm"/>
    <property type="evidence" value="ECO:0007669"/>
    <property type="project" value="TreeGrafter"/>
</dbReference>
<dbReference type="AlphaFoldDB" id="N6VXP1"/>
<dbReference type="NCBIfam" id="TIGR00451">
    <property type="entry name" value="unchar_dom_2"/>
    <property type="match status" value="1"/>
</dbReference>
<dbReference type="CDD" id="cd21149">
    <property type="entry name" value="PUA_archaeosine_TGT"/>
    <property type="match status" value="1"/>
</dbReference>
<dbReference type="Proteomes" id="UP000053695">
    <property type="component" value="Unassembled WGS sequence"/>
</dbReference>
<dbReference type="Pfam" id="PF01472">
    <property type="entry name" value="PUA"/>
    <property type="match status" value="1"/>
</dbReference>
<dbReference type="Gene3D" id="3.20.20.105">
    <property type="entry name" value="Queuine tRNA-ribosyltransferase-like"/>
    <property type="match status" value="1"/>
</dbReference>
<dbReference type="InterPro" id="IPR002478">
    <property type="entry name" value="PUA"/>
</dbReference>
<dbReference type="InterPro" id="IPR036895">
    <property type="entry name" value="Uracil-DNA_glycosylase-like_sf"/>
</dbReference>
<evidence type="ECO:0000256" key="2">
    <source>
        <dbReference type="ARBA" id="ARBA00008906"/>
    </source>
</evidence>
<dbReference type="SUPFAM" id="SSF51713">
    <property type="entry name" value="tRNA-guanine transglycosylase"/>
    <property type="match status" value="1"/>
</dbReference>
<comment type="caution">
    <text evidence="5">The sequence shown here is derived from an EMBL/GenBank/DDBJ whole genome shotgun (WGS) entry which is preliminary data.</text>
</comment>
<dbReference type="SUPFAM" id="SSF52141">
    <property type="entry name" value="Uracil-DNA glycosylase-like"/>
    <property type="match status" value="1"/>
</dbReference>
<organism evidence="5 6">
    <name type="scientific">Methanocaldococcus villosus KIN24-T80</name>
    <dbReference type="NCBI Taxonomy" id="1069083"/>
    <lineage>
        <taxon>Archaea</taxon>
        <taxon>Methanobacteriati</taxon>
        <taxon>Methanobacteriota</taxon>
        <taxon>Methanomada group</taxon>
        <taxon>Methanococci</taxon>
        <taxon>Methanococcales</taxon>
        <taxon>Methanocaldococcaceae</taxon>
        <taxon>Methanocaldococcus</taxon>
    </lineage>
</organism>
<keyword evidence="6" id="KW-1185">Reference proteome</keyword>
<dbReference type="Gene3D" id="3.40.50.10630">
    <property type="entry name" value="Uracil-DNA glycosylase-like"/>
    <property type="match status" value="1"/>
</dbReference>
<dbReference type="PANTHER" id="PTHR46499">
    <property type="entry name" value="QUEUINE TRNA-RIBOSYLTRANSFERASE"/>
    <property type="match status" value="1"/>
</dbReference>
<dbReference type="PROSITE" id="PS50890">
    <property type="entry name" value="PUA"/>
    <property type="match status" value="1"/>
</dbReference>
<accession>N6VXP1</accession>
<dbReference type="GO" id="GO:0003723">
    <property type="term" value="F:RNA binding"/>
    <property type="evidence" value="ECO:0007669"/>
    <property type="project" value="InterPro"/>
</dbReference>